<evidence type="ECO:0000313" key="2">
    <source>
        <dbReference type="Proteomes" id="UP001153714"/>
    </source>
</evidence>
<accession>A0A9N9QU42</accession>
<name>A0A9N9QU42_9NEOP</name>
<dbReference type="Proteomes" id="UP001153714">
    <property type="component" value="Chromosome 10"/>
</dbReference>
<reference evidence="1" key="2">
    <citation type="submission" date="2022-10" db="EMBL/GenBank/DDBJ databases">
        <authorList>
            <consortium name="ENA_rothamsted_submissions"/>
            <consortium name="culmorum"/>
            <person name="King R."/>
        </authorList>
    </citation>
    <scope>NUCLEOTIDE SEQUENCE</scope>
</reference>
<gene>
    <name evidence="1" type="ORF">DIATSA_LOCUS1533</name>
</gene>
<keyword evidence="2" id="KW-1185">Reference proteome</keyword>
<proteinExistence type="predicted"/>
<sequence length="236" mass="27246">MDNIKKPSPDDFAGYLQSVVQLEALERMTRTLDSELADSQRGMQDIKAIFDSICTGNNINNHHANSHIRYENVKDFLDADLPKLIMPDMEENNYADVDLNAVIGEMKSYVEELKKNLIHINPQPTNFSTQINPLDLDQYASSLDQFKKRLSNMKISKKNKPNRNPDLEIKLTQLCQDVNMFTQMVQAKTTLSEYNKNWTETLPSNNSLHYDNIINQLLSRINEVTYLLQNKNQTTF</sequence>
<evidence type="ECO:0000313" key="1">
    <source>
        <dbReference type="EMBL" id="CAG9783354.1"/>
    </source>
</evidence>
<dbReference type="EMBL" id="OU893341">
    <property type="protein sequence ID" value="CAG9783354.1"/>
    <property type="molecule type" value="Genomic_DNA"/>
</dbReference>
<dbReference type="AlphaFoldDB" id="A0A9N9QU42"/>
<organism evidence="1 2">
    <name type="scientific">Diatraea saccharalis</name>
    <name type="common">sugarcane borer</name>
    <dbReference type="NCBI Taxonomy" id="40085"/>
    <lineage>
        <taxon>Eukaryota</taxon>
        <taxon>Metazoa</taxon>
        <taxon>Ecdysozoa</taxon>
        <taxon>Arthropoda</taxon>
        <taxon>Hexapoda</taxon>
        <taxon>Insecta</taxon>
        <taxon>Pterygota</taxon>
        <taxon>Neoptera</taxon>
        <taxon>Endopterygota</taxon>
        <taxon>Lepidoptera</taxon>
        <taxon>Glossata</taxon>
        <taxon>Ditrysia</taxon>
        <taxon>Pyraloidea</taxon>
        <taxon>Crambidae</taxon>
        <taxon>Crambinae</taxon>
        <taxon>Diatraea</taxon>
    </lineage>
</organism>
<reference evidence="1" key="1">
    <citation type="submission" date="2021-12" db="EMBL/GenBank/DDBJ databases">
        <authorList>
            <person name="King R."/>
        </authorList>
    </citation>
    <scope>NUCLEOTIDE SEQUENCE</scope>
</reference>
<protein>
    <submittedName>
        <fullName evidence="1">Uncharacterized protein</fullName>
    </submittedName>
</protein>